<dbReference type="CDD" id="cd02440">
    <property type="entry name" value="AdoMet_MTases"/>
    <property type="match status" value="1"/>
</dbReference>
<evidence type="ECO:0000313" key="5">
    <source>
        <dbReference type="EMBL" id="KKR69941.1"/>
    </source>
</evidence>
<proteinExistence type="predicted"/>
<dbReference type="Gene3D" id="3.40.50.150">
    <property type="entry name" value="Vaccinia Virus protein VP39"/>
    <property type="match status" value="2"/>
</dbReference>
<protein>
    <recommendedName>
        <fullName evidence="4">S-adenosylmethionine-dependent methyltransferase domain-containing protein</fullName>
    </recommendedName>
</protein>
<dbReference type="Pfam" id="PF10672">
    <property type="entry name" value="Methyltrans_SAM"/>
    <property type="match status" value="1"/>
</dbReference>
<evidence type="ECO:0000256" key="3">
    <source>
        <dbReference type="ARBA" id="ARBA00022691"/>
    </source>
</evidence>
<evidence type="ECO:0000256" key="2">
    <source>
        <dbReference type="ARBA" id="ARBA00022679"/>
    </source>
</evidence>
<keyword evidence="3" id="KW-0949">S-adenosyl-L-methionine</keyword>
<dbReference type="EMBL" id="LBZL01000018">
    <property type="protein sequence ID" value="KKR69941.1"/>
    <property type="molecule type" value="Genomic_DNA"/>
</dbReference>
<sequence>MRQEIKLFYSRDWQDYELLDTGEGEKLERFGKYLFIRPCENAIWAKTLADKEWGRADGKFWSSKQGSKSGWKFNLQHRMLHKKWEMEYRGIKFFASPTSFRHLGFFSEQASHWDLIEQKIIKAKQPRNFLETAPSETKGQGTHTFLKNSLAVLPERKIKFLNLFGYTGVASLFALRAGAEVTHLDASKQTLNWAKENQKLNSLDIGCPSGHPMSGMRVIEDDVIKFLEREEKRGNKYDAVIMDPPKFGRGPKGEIWKIEKMLPKLLLQVRKILSDKPLFVILTSYATDSSALFLGYALADAMKNFKGKTEQGELCVLEKSNKRIIPLANTAVWTDK</sequence>
<name>A0A0G0T5D6_9BACT</name>
<dbReference type="GO" id="GO:0032259">
    <property type="term" value="P:methylation"/>
    <property type="evidence" value="ECO:0007669"/>
    <property type="project" value="UniProtKB-KW"/>
</dbReference>
<evidence type="ECO:0000313" key="6">
    <source>
        <dbReference type="Proteomes" id="UP000034452"/>
    </source>
</evidence>
<accession>A0A0G0T5D6</accession>
<dbReference type="Proteomes" id="UP000034452">
    <property type="component" value="Unassembled WGS sequence"/>
</dbReference>
<dbReference type="PANTHER" id="PTHR43042">
    <property type="entry name" value="SAM-DEPENDENT METHYLTRANSFERASE"/>
    <property type="match status" value="1"/>
</dbReference>
<dbReference type="Gene3D" id="2.60.40.1180">
    <property type="entry name" value="Golgi alpha-mannosidase II"/>
    <property type="match status" value="1"/>
</dbReference>
<dbReference type="AlphaFoldDB" id="A0A0G0T5D6"/>
<dbReference type="SUPFAM" id="SSF53335">
    <property type="entry name" value="S-adenosyl-L-methionine-dependent methyltransferases"/>
    <property type="match status" value="2"/>
</dbReference>
<dbReference type="PANTHER" id="PTHR43042:SF2">
    <property type="entry name" value="SAM-DEPENDENT METHYLTRANSFERASE"/>
    <property type="match status" value="1"/>
</dbReference>
<reference evidence="5 6" key="1">
    <citation type="journal article" date="2015" name="Nature">
        <title>rRNA introns, odd ribosomes, and small enigmatic genomes across a large radiation of phyla.</title>
        <authorList>
            <person name="Brown C.T."/>
            <person name="Hug L.A."/>
            <person name="Thomas B.C."/>
            <person name="Sharon I."/>
            <person name="Castelle C.J."/>
            <person name="Singh A."/>
            <person name="Wilkins M.J."/>
            <person name="Williams K.H."/>
            <person name="Banfield J.F."/>
        </authorList>
    </citation>
    <scope>NUCLEOTIDE SEQUENCE [LARGE SCALE GENOMIC DNA]</scope>
</reference>
<dbReference type="GO" id="GO:0008168">
    <property type="term" value="F:methyltransferase activity"/>
    <property type="evidence" value="ECO:0007669"/>
    <property type="project" value="UniProtKB-KW"/>
</dbReference>
<comment type="caution">
    <text evidence="5">The sequence shown here is derived from an EMBL/GenBank/DDBJ whole genome shotgun (WGS) entry which is preliminary data.</text>
</comment>
<dbReference type="InterPro" id="IPR019614">
    <property type="entry name" value="SAM-dep_methyl-trfase"/>
</dbReference>
<dbReference type="PATRIC" id="fig|1618744.3.peg.529"/>
<evidence type="ECO:0000259" key="4">
    <source>
        <dbReference type="Pfam" id="PF10672"/>
    </source>
</evidence>
<gene>
    <name evidence="5" type="ORF">UU13_C0018G0003</name>
</gene>
<feature type="domain" description="S-adenosylmethionine-dependent methyltransferase" evidence="4">
    <location>
        <begin position="159"/>
        <end position="266"/>
    </location>
</feature>
<evidence type="ECO:0000256" key="1">
    <source>
        <dbReference type="ARBA" id="ARBA00022603"/>
    </source>
</evidence>
<dbReference type="InterPro" id="IPR029063">
    <property type="entry name" value="SAM-dependent_MTases_sf"/>
</dbReference>
<dbReference type="InterPro" id="IPR013780">
    <property type="entry name" value="Glyco_hydro_b"/>
</dbReference>
<keyword evidence="1" id="KW-0489">Methyltransferase</keyword>
<organism evidence="5 6">
    <name type="scientific">Candidatus Nomurabacteria bacterium GW2011_GWB1_40_7</name>
    <dbReference type="NCBI Taxonomy" id="1618744"/>
    <lineage>
        <taxon>Bacteria</taxon>
        <taxon>Candidatus Nomuraibacteriota</taxon>
    </lineage>
</organism>
<keyword evidence="2" id="KW-0808">Transferase</keyword>